<dbReference type="AlphaFoldDB" id="A0A7M5V7D1"/>
<dbReference type="Proteomes" id="UP000594262">
    <property type="component" value="Unplaced"/>
</dbReference>
<evidence type="ECO:0000313" key="2">
    <source>
        <dbReference type="EnsemblMetazoa" id="CLYHEMP008731.1"/>
    </source>
</evidence>
<feature type="signal peptide" evidence="1">
    <location>
        <begin position="1"/>
        <end position="23"/>
    </location>
</feature>
<accession>A0A7M5V7D1</accession>
<proteinExistence type="predicted"/>
<evidence type="ECO:0000313" key="3">
    <source>
        <dbReference type="Proteomes" id="UP000594262"/>
    </source>
</evidence>
<dbReference type="RefSeq" id="XP_066910311.1">
    <property type="nucleotide sequence ID" value="XM_067054210.1"/>
</dbReference>
<organism evidence="2 3">
    <name type="scientific">Clytia hemisphaerica</name>
    <dbReference type="NCBI Taxonomy" id="252671"/>
    <lineage>
        <taxon>Eukaryota</taxon>
        <taxon>Metazoa</taxon>
        <taxon>Cnidaria</taxon>
        <taxon>Hydrozoa</taxon>
        <taxon>Hydroidolina</taxon>
        <taxon>Leptothecata</taxon>
        <taxon>Obeliida</taxon>
        <taxon>Clytiidae</taxon>
        <taxon>Clytia</taxon>
    </lineage>
</organism>
<dbReference type="GeneID" id="136797625"/>
<reference evidence="2" key="1">
    <citation type="submission" date="2021-01" db="UniProtKB">
        <authorList>
            <consortium name="EnsemblMetazoa"/>
        </authorList>
    </citation>
    <scope>IDENTIFICATION</scope>
</reference>
<sequence>MENLVLTCLVAIVLMANVSSTVAAEACEDRIGTPMCMKLKELLPPAVKKIFCRKTSGFCSQDETASDVVSRDKRGACVNKTTYCQFHGTWLACKINVWVRANCQKHCKLC</sequence>
<keyword evidence="3" id="KW-1185">Reference proteome</keyword>
<evidence type="ECO:0000256" key="1">
    <source>
        <dbReference type="SAM" id="SignalP"/>
    </source>
</evidence>
<evidence type="ECO:0008006" key="4">
    <source>
        <dbReference type="Google" id="ProtNLM"/>
    </source>
</evidence>
<name>A0A7M5V7D1_9CNID</name>
<feature type="chain" id="PRO_5029873003" description="ShKT domain-containing protein" evidence="1">
    <location>
        <begin position="24"/>
        <end position="110"/>
    </location>
</feature>
<dbReference type="EnsemblMetazoa" id="CLYHEMT008731.1">
    <property type="protein sequence ID" value="CLYHEMP008731.1"/>
    <property type="gene ID" value="CLYHEMG008731"/>
</dbReference>
<keyword evidence="1" id="KW-0732">Signal</keyword>
<protein>
    <recommendedName>
        <fullName evidence="4">ShKT domain-containing protein</fullName>
    </recommendedName>
</protein>